<organism evidence="1 2">
    <name type="scientific">Rhodoferax lithotrophicus</name>
    <dbReference type="NCBI Taxonomy" id="2798804"/>
    <lineage>
        <taxon>Bacteria</taxon>
        <taxon>Pseudomonadati</taxon>
        <taxon>Pseudomonadota</taxon>
        <taxon>Betaproteobacteria</taxon>
        <taxon>Burkholderiales</taxon>
        <taxon>Comamonadaceae</taxon>
        <taxon>Rhodoferax</taxon>
    </lineage>
</organism>
<dbReference type="Pfam" id="PF12086">
    <property type="entry name" value="DUF3563"/>
    <property type="match status" value="1"/>
</dbReference>
<gene>
    <name evidence="1" type="ORF">MIZ03_0678</name>
</gene>
<dbReference type="Proteomes" id="UP000824366">
    <property type="component" value="Chromosome"/>
</dbReference>
<evidence type="ECO:0000313" key="1">
    <source>
        <dbReference type="EMBL" id="BCO25799.1"/>
    </source>
</evidence>
<name>A0ABM7MHT1_9BURK</name>
<sequence length="63" mass="7431">MSMLLQLIKLTKSLMPHITPHQQLDEAYLSESADIYDLEHRMRELDQRSRLDAHGLAYRLHLS</sequence>
<proteinExistence type="predicted"/>
<dbReference type="RefSeq" id="WP_223908095.1">
    <property type="nucleotide sequence ID" value="NZ_AP024238.1"/>
</dbReference>
<reference evidence="1 2" key="1">
    <citation type="journal article" date="2021" name="Microbiol. Spectr.">
        <title>A Single Bacterium Capable of Oxidation and Reduction of Iron at Circumneutral pH.</title>
        <authorList>
            <person name="Kato S."/>
            <person name="Ohkuma M."/>
        </authorList>
    </citation>
    <scope>NUCLEOTIDE SEQUENCE [LARGE SCALE GENOMIC DNA]</scope>
    <source>
        <strain evidence="1 2">MIZ03</strain>
    </source>
</reference>
<dbReference type="EMBL" id="AP024238">
    <property type="protein sequence ID" value="BCO25799.1"/>
    <property type="molecule type" value="Genomic_DNA"/>
</dbReference>
<evidence type="ECO:0000313" key="2">
    <source>
        <dbReference type="Proteomes" id="UP000824366"/>
    </source>
</evidence>
<evidence type="ECO:0008006" key="3">
    <source>
        <dbReference type="Google" id="ProtNLM"/>
    </source>
</evidence>
<dbReference type="InterPro" id="IPR021946">
    <property type="entry name" value="DUF3563"/>
</dbReference>
<keyword evidence="2" id="KW-1185">Reference proteome</keyword>
<protein>
    <recommendedName>
        <fullName evidence="3">DUF3563 domain-containing protein</fullName>
    </recommendedName>
</protein>
<accession>A0ABM7MHT1</accession>